<evidence type="ECO:0000256" key="6">
    <source>
        <dbReference type="ARBA" id="ARBA00023004"/>
    </source>
</evidence>
<dbReference type="Proteomes" id="UP000002297">
    <property type="component" value="Chromosome"/>
</dbReference>
<sequence length="613" mass="69209">MQFKLYTLYFLICTIIFGTTLNYNSTSVNNDYYSTQIIEDSNAFLNATKTLDSVAQQFSASKSSVSNLKEQLATARHSFKRIEFYTAFKYAEFIESHINGAPLHKVSYVKNRSEIKPPEGLQILDELIYSEDVHKEAINIASLTKKLYFSSLRLHKNVQQQHPTHSVLITALRIELIRIFTLGISGFDTPGSLNGISETKVVLDNMSLHLNKIDKQSHHKAITHSLSILNRGATYFNETNFENFDRLGFLKEIIDPLYKTLGDFPLDDESYSYILKSLPLNLNTTSLFDDKLLDPYFYTDLTEKEDSELLTSLGKSLFYDTKLSTTNTVSCASCHNPKLAFTDGLPKPISFKNGDTLQRNTPTLLNAVYANRFFYDLRAFNLEQQAEHVIFNENEFNSSYTAILNSLSKNEAYTSKFKNTFGDTLISRERVLKALASYTSSLRSFNSSFDRYVKGESQTIPESVANGFNLFMGKANCATCHFAPTFAGLVPPYYKDSESEVLGVLKNPRTTHKELDDDKGRITNGIHTESAWMYVNAFKTTTVRNIEVTAPYFHNGAYKTLEEVIDFYNNGGGNGVDLNVTNQTLSEDSLNLSEAEKQDLIAFLKSLTDTASF</sequence>
<dbReference type="InterPro" id="IPR051395">
    <property type="entry name" value="Cytochrome_c_Peroxidase/MauG"/>
</dbReference>
<keyword evidence="5" id="KW-0560">Oxidoreductase</keyword>
<evidence type="ECO:0000256" key="5">
    <source>
        <dbReference type="ARBA" id="ARBA00023002"/>
    </source>
</evidence>
<dbReference type="HOGENOM" id="CLU_033048_0_0_10"/>
<evidence type="ECO:0000256" key="1">
    <source>
        <dbReference type="ARBA" id="ARBA00004196"/>
    </source>
</evidence>
<name>A3U8R2_CROAH</name>
<dbReference type="GeneID" id="89453586"/>
<dbReference type="PROSITE" id="PS51007">
    <property type="entry name" value="CYTC"/>
    <property type="match status" value="1"/>
</dbReference>
<dbReference type="InterPro" id="IPR004852">
    <property type="entry name" value="Di-haem_cyt_c_peroxidsae"/>
</dbReference>
<keyword evidence="2 7" id="KW-0349">Heme</keyword>
<evidence type="ECO:0000313" key="9">
    <source>
        <dbReference type="EMBL" id="EAP86198.1"/>
    </source>
</evidence>
<accession>A3U8R2</accession>
<dbReference type="GO" id="GO:0004130">
    <property type="term" value="F:cytochrome-c peroxidase activity"/>
    <property type="evidence" value="ECO:0007669"/>
    <property type="project" value="TreeGrafter"/>
</dbReference>
<dbReference type="KEGG" id="cat:CA2559_09198"/>
<dbReference type="PANTHER" id="PTHR30600:SF10">
    <property type="entry name" value="BLL6722 PROTEIN"/>
    <property type="match status" value="1"/>
</dbReference>
<keyword evidence="4" id="KW-0732">Signal</keyword>
<dbReference type="GO" id="GO:0009055">
    <property type="term" value="F:electron transfer activity"/>
    <property type="evidence" value="ECO:0007669"/>
    <property type="project" value="InterPro"/>
</dbReference>
<dbReference type="RefSeq" id="WP_013187583.1">
    <property type="nucleotide sequence ID" value="NC_014230.1"/>
</dbReference>
<dbReference type="Gene3D" id="1.20.1420.20">
    <property type="entry name" value="M75 peptidase, HXXE motif"/>
    <property type="match status" value="1"/>
</dbReference>
<proteinExistence type="predicted"/>
<dbReference type="Pfam" id="PF03150">
    <property type="entry name" value="CCP_MauG"/>
    <property type="match status" value="1"/>
</dbReference>
<dbReference type="eggNOG" id="COG1858">
    <property type="taxonomic scope" value="Bacteria"/>
</dbReference>
<feature type="domain" description="Cytochrome c" evidence="8">
    <location>
        <begin position="462"/>
        <end position="608"/>
    </location>
</feature>
<dbReference type="GO" id="GO:0030313">
    <property type="term" value="C:cell envelope"/>
    <property type="evidence" value="ECO:0007669"/>
    <property type="project" value="UniProtKB-SubCell"/>
</dbReference>
<dbReference type="SUPFAM" id="SSF46626">
    <property type="entry name" value="Cytochrome c"/>
    <property type="match status" value="2"/>
</dbReference>
<dbReference type="PANTHER" id="PTHR30600">
    <property type="entry name" value="CYTOCHROME C PEROXIDASE-RELATED"/>
    <property type="match status" value="1"/>
</dbReference>
<dbReference type="GO" id="GO:0046872">
    <property type="term" value="F:metal ion binding"/>
    <property type="evidence" value="ECO:0007669"/>
    <property type="project" value="UniProtKB-KW"/>
</dbReference>
<protein>
    <submittedName>
        <fullName evidence="9">Methylamine utilization protein/Cytochrome c peroxidase</fullName>
    </submittedName>
</protein>
<dbReference type="InterPro" id="IPR036909">
    <property type="entry name" value="Cyt_c-like_dom_sf"/>
</dbReference>
<dbReference type="InterPro" id="IPR009056">
    <property type="entry name" value="Cyt_c-like_dom"/>
</dbReference>
<dbReference type="Gene3D" id="1.10.760.10">
    <property type="entry name" value="Cytochrome c-like domain"/>
    <property type="match status" value="2"/>
</dbReference>
<organism evidence="9 10">
    <name type="scientific">Croceibacter atlanticus (strain ATCC BAA-628 / JCM 21780 / CIP 108009 / IAM 15332 / KCTC 12090 / HTCC2559)</name>
    <dbReference type="NCBI Taxonomy" id="216432"/>
    <lineage>
        <taxon>Bacteria</taxon>
        <taxon>Pseudomonadati</taxon>
        <taxon>Bacteroidota</taxon>
        <taxon>Flavobacteriia</taxon>
        <taxon>Flavobacteriales</taxon>
        <taxon>Flavobacteriaceae</taxon>
        <taxon>Croceibacter</taxon>
    </lineage>
</organism>
<comment type="subcellular location">
    <subcellularLocation>
        <location evidence="1">Cell envelope</location>
    </subcellularLocation>
</comment>
<dbReference type="OrthoDB" id="9805202at2"/>
<dbReference type="STRING" id="216432.CA2559_09198"/>
<gene>
    <name evidence="9" type="ordered locus">CA2559_09198</name>
</gene>
<evidence type="ECO:0000256" key="3">
    <source>
        <dbReference type="ARBA" id="ARBA00022723"/>
    </source>
</evidence>
<dbReference type="GO" id="GO:0020037">
    <property type="term" value="F:heme binding"/>
    <property type="evidence" value="ECO:0007669"/>
    <property type="project" value="InterPro"/>
</dbReference>
<keyword evidence="10" id="KW-1185">Reference proteome</keyword>
<reference evidence="9 10" key="1">
    <citation type="journal article" date="2010" name="J. Bacteriol.">
        <title>The complete genome sequence of Croceibacter atlanticus HTCC2559T.</title>
        <authorList>
            <person name="Oh H.M."/>
            <person name="Kang I."/>
            <person name="Ferriera S."/>
            <person name="Giovannoni S.J."/>
            <person name="Cho J.C."/>
        </authorList>
    </citation>
    <scope>NUCLEOTIDE SEQUENCE [LARGE SCALE GENOMIC DNA]</scope>
    <source>
        <strain evidence="10">ATCC BAA-628 / HTCC2559 / KCTC 12090</strain>
    </source>
</reference>
<evidence type="ECO:0000256" key="2">
    <source>
        <dbReference type="ARBA" id="ARBA00022617"/>
    </source>
</evidence>
<evidence type="ECO:0000256" key="7">
    <source>
        <dbReference type="PROSITE-ProRule" id="PRU00433"/>
    </source>
</evidence>
<keyword evidence="3 7" id="KW-0479">Metal-binding</keyword>
<evidence type="ECO:0000313" key="10">
    <source>
        <dbReference type="Proteomes" id="UP000002297"/>
    </source>
</evidence>
<dbReference type="InterPro" id="IPR038352">
    <property type="entry name" value="Imelysin_sf"/>
</dbReference>
<evidence type="ECO:0000256" key="4">
    <source>
        <dbReference type="ARBA" id="ARBA00022729"/>
    </source>
</evidence>
<dbReference type="AlphaFoldDB" id="A3U8R2"/>
<evidence type="ECO:0000259" key="8">
    <source>
        <dbReference type="PROSITE" id="PS51007"/>
    </source>
</evidence>
<keyword evidence="9" id="KW-0575">Peroxidase</keyword>
<keyword evidence="6 7" id="KW-0408">Iron</keyword>
<dbReference type="EMBL" id="CP002046">
    <property type="protein sequence ID" value="EAP86198.1"/>
    <property type="molecule type" value="Genomic_DNA"/>
</dbReference>